<organism evidence="1 2">
    <name type="scientific">Penicillium nalgiovense</name>
    <dbReference type="NCBI Taxonomy" id="60175"/>
    <lineage>
        <taxon>Eukaryota</taxon>
        <taxon>Fungi</taxon>
        <taxon>Dikarya</taxon>
        <taxon>Ascomycota</taxon>
        <taxon>Pezizomycotina</taxon>
        <taxon>Eurotiomycetes</taxon>
        <taxon>Eurotiomycetidae</taxon>
        <taxon>Eurotiales</taxon>
        <taxon>Aspergillaceae</taxon>
        <taxon>Penicillium</taxon>
    </lineage>
</organism>
<evidence type="ECO:0000313" key="2">
    <source>
        <dbReference type="Proteomes" id="UP000191691"/>
    </source>
</evidence>
<reference evidence="2" key="1">
    <citation type="journal article" date="2017" name="Nat. Microbiol.">
        <title>Global analysis of biosynthetic gene clusters reveals vast potential of secondary metabolite production in Penicillium species.</title>
        <authorList>
            <person name="Nielsen J.C."/>
            <person name="Grijseels S."/>
            <person name="Prigent S."/>
            <person name="Ji B."/>
            <person name="Dainat J."/>
            <person name="Nielsen K.F."/>
            <person name="Frisvad J.C."/>
            <person name="Workman M."/>
            <person name="Nielsen J."/>
        </authorList>
    </citation>
    <scope>NUCLEOTIDE SEQUENCE [LARGE SCALE GENOMIC DNA]</scope>
    <source>
        <strain evidence="2">IBT 13039</strain>
    </source>
</reference>
<dbReference type="Proteomes" id="UP000191691">
    <property type="component" value="Unassembled WGS sequence"/>
</dbReference>
<gene>
    <name evidence="1" type="ORF">PENNAL_c0029G06945</name>
</gene>
<evidence type="ECO:0000313" key="1">
    <source>
        <dbReference type="EMBL" id="OQE84134.1"/>
    </source>
</evidence>
<protein>
    <submittedName>
        <fullName evidence="1">Uncharacterized protein</fullName>
    </submittedName>
</protein>
<accession>A0A1V6Y9Y4</accession>
<sequence>MDMPIPPVASANPAINPLRLDTLAIHQRTHLRRAHQRRGNLMVHNHLSLGSPTDEAAVLPETYALQSSVMQLSDDFRSRVKEEYQIDTRWKAVLHSSSKQRPQTQTQ</sequence>
<dbReference type="EMBL" id="MOOB01000029">
    <property type="protein sequence ID" value="OQE84134.1"/>
    <property type="molecule type" value="Genomic_DNA"/>
</dbReference>
<dbReference type="AlphaFoldDB" id="A0A1V6Y9Y4"/>
<keyword evidence="2" id="KW-1185">Reference proteome</keyword>
<proteinExistence type="predicted"/>
<name>A0A1V6Y9Y4_PENNA</name>
<comment type="caution">
    <text evidence="1">The sequence shown here is derived from an EMBL/GenBank/DDBJ whole genome shotgun (WGS) entry which is preliminary data.</text>
</comment>